<reference evidence="1 2" key="1">
    <citation type="journal article" date="2011" name="Cell">
        <title>The monarch butterfly genome yields insights into long-distance migration.</title>
        <authorList>
            <person name="Zhan S."/>
            <person name="Merlin C."/>
            <person name="Boore J.L."/>
            <person name="Reppert S.M."/>
        </authorList>
    </citation>
    <scope>NUCLEOTIDE SEQUENCE [LARGE SCALE GENOMIC DNA]</scope>
    <source>
        <strain evidence="1">F-2</strain>
    </source>
</reference>
<dbReference type="AlphaFoldDB" id="A0A212F8S1"/>
<keyword evidence="2" id="KW-1185">Reference proteome</keyword>
<evidence type="ECO:0000313" key="1">
    <source>
        <dbReference type="EMBL" id="OWR50113.1"/>
    </source>
</evidence>
<organism evidence="1 2">
    <name type="scientific">Danaus plexippus plexippus</name>
    <dbReference type="NCBI Taxonomy" id="278856"/>
    <lineage>
        <taxon>Eukaryota</taxon>
        <taxon>Metazoa</taxon>
        <taxon>Ecdysozoa</taxon>
        <taxon>Arthropoda</taxon>
        <taxon>Hexapoda</taxon>
        <taxon>Insecta</taxon>
        <taxon>Pterygota</taxon>
        <taxon>Neoptera</taxon>
        <taxon>Endopterygota</taxon>
        <taxon>Lepidoptera</taxon>
        <taxon>Glossata</taxon>
        <taxon>Ditrysia</taxon>
        <taxon>Papilionoidea</taxon>
        <taxon>Nymphalidae</taxon>
        <taxon>Danainae</taxon>
        <taxon>Danaini</taxon>
        <taxon>Danaina</taxon>
        <taxon>Danaus</taxon>
        <taxon>Danaus</taxon>
    </lineage>
</organism>
<gene>
    <name evidence="1" type="ORF">KGM_201268</name>
</gene>
<accession>A0A212F8S1</accession>
<dbReference type="KEGG" id="dpl:KGM_201268"/>
<protein>
    <submittedName>
        <fullName evidence="1">Uncharacterized protein</fullName>
    </submittedName>
</protein>
<name>A0A212F8S1_DANPL</name>
<dbReference type="InParanoid" id="A0A212F8S1"/>
<evidence type="ECO:0000313" key="2">
    <source>
        <dbReference type="Proteomes" id="UP000007151"/>
    </source>
</evidence>
<proteinExistence type="predicted"/>
<comment type="caution">
    <text evidence="1">The sequence shown here is derived from an EMBL/GenBank/DDBJ whole genome shotgun (WGS) entry which is preliminary data.</text>
</comment>
<sequence length="29" mass="3022">MGLHAYAGPALSGASLFCLLSSDAINWQQ</sequence>
<dbReference type="EMBL" id="AGBW02009686">
    <property type="protein sequence ID" value="OWR50113.1"/>
    <property type="molecule type" value="Genomic_DNA"/>
</dbReference>
<dbReference type="Proteomes" id="UP000007151">
    <property type="component" value="Unassembled WGS sequence"/>
</dbReference>